<evidence type="ECO:0000256" key="1">
    <source>
        <dbReference type="SAM" id="MobiDB-lite"/>
    </source>
</evidence>
<dbReference type="RefSeq" id="XP_058335917.1">
    <property type="nucleotide sequence ID" value="XM_058469886.1"/>
</dbReference>
<dbReference type="AlphaFoldDB" id="A0A9W9TYH5"/>
<name>A0A9W9TYH5_9EURO</name>
<dbReference type="GeneID" id="83197189"/>
<reference evidence="2" key="1">
    <citation type="submission" date="2022-11" db="EMBL/GenBank/DDBJ databases">
        <authorList>
            <person name="Petersen C."/>
        </authorList>
    </citation>
    <scope>NUCLEOTIDE SEQUENCE</scope>
    <source>
        <strain evidence="2">IBT 19713</strain>
    </source>
</reference>
<dbReference type="Proteomes" id="UP001150941">
    <property type="component" value="Unassembled WGS sequence"/>
</dbReference>
<accession>A0A9W9TYH5</accession>
<comment type="caution">
    <text evidence="2">The sequence shown here is derived from an EMBL/GenBank/DDBJ whole genome shotgun (WGS) entry which is preliminary data.</text>
</comment>
<feature type="region of interest" description="Disordered" evidence="1">
    <location>
        <begin position="49"/>
        <end position="73"/>
    </location>
</feature>
<gene>
    <name evidence="2" type="ORF">N7468_000589</name>
</gene>
<sequence>MCEGHGLHGDAPCDDDLADPRLAGCLDEAVCALGVGTERRCLAPTCCTRSRPHRCRRPREAGDPPEGLAPRAR</sequence>
<evidence type="ECO:0000313" key="3">
    <source>
        <dbReference type="Proteomes" id="UP001150941"/>
    </source>
</evidence>
<reference evidence="2" key="2">
    <citation type="journal article" date="2023" name="IMA Fungus">
        <title>Comparative genomic study of the Penicillium genus elucidates a diverse pangenome and 15 lateral gene transfer events.</title>
        <authorList>
            <person name="Petersen C."/>
            <person name="Sorensen T."/>
            <person name="Nielsen M.R."/>
            <person name="Sondergaard T.E."/>
            <person name="Sorensen J.L."/>
            <person name="Fitzpatrick D.A."/>
            <person name="Frisvad J.C."/>
            <person name="Nielsen K.L."/>
        </authorList>
    </citation>
    <scope>NUCLEOTIDE SEQUENCE</scope>
    <source>
        <strain evidence="2">IBT 19713</strain>
    </source>
</reference>
<keyword evidence="3" id="KW-1185">Reference proteome</keyword>
<protein>
    <submittedName>
        <fullName evidence="2">Uncharacterized protein</fullName>
    </submittedName>
</protein>
<organism evidence="2 3">
    <name type="scientific">Penicillium chermesinum</name>
    <dbReference type="NCBI Taxonomy" id="63820"/>
    <lineage>
        <taxon>Eukaryota</taxon>
        <taxon>Fungi</taxon>
        <taxon>Dikarya</taxon>
        <taxon>Ascomycota</taxon>
        <taxon>Pezizomycotina</taxon>
        <taxon>Eurotiomycetes</taxon>
        <taxon>Eurotiomycetidae</taxon>
        <taxon>Eurotiales</taxon>
        <taxon>Aspergillaceae</taxon>
        <taxon>Penicillium</taxon>
    </lineage>
</organism>
<proteinExistence type="predicted"/>
<evidence type="ECO:0000313" key="2">
    <source>
        <dbReference type="EMBL" id="KAJ5249138.1"/>
    </source>
</evidence>
<dbReference type="EMBL" id="JAPQKS010000001">
    <property type="protein sequence ID" value="KAJ5249138.1"/>
    <property type="molecule type" value="Genomic_DNA"/>
</dbReference>